<dbReference type="GO" id="GO:0006355">
    <property type="term" value="P:regulation of DNA-templated transcription"/>
    <property type="evidence" value="ECO:0007669"/>
    <property type="project" value="InterPro"/>
</dbReference>
<dbReference type="InterPro" id="IPR000792">
    <property type="entry name" value="Tscrpt_reg_LuxR_C"/>
</dbReference>
<proteinExistence type="predicted"/>
<dbReference type="AlphaFoldDB" id="A0A7G6U164"/>
<dbReference type="SMART" id="SM00421">
    <property type="entry name" value="HTH_LUXR"/>
    <property type="match status" value="1"/>
</dbReference>
<dbReference type="GO" id="GO:0003677">
    <property type="term" value="F:DNA binding"/>
    <property type="evidence" value="ECO:0007669"/>
    <property type="project" value="InterPro"/>
</dbReference>
<dbReference type="InterPro" id="IPR036388">
    <property type="entry name" value="WH-like_DNA-bd_sf"/>
</dbReference>
<accession>A0A7G6U164</accession>
<reference evidence="3" key="1">
    <citation type="journal article" date="2020" name="Mol. Plant Microbe">
        <title>Rhizobial microsymbionts of the narrowly endemic Oxytropis species growing in Kamchatka are characterized by significant genetic diversity and possess a set of genes that are associated with T3SS and T6SS secretion systems and can affect the development of symbiosis.</title>
        <authorList>
            <person name="Safronova V."/>
            <person name="Guro P."/>
            <person name="Sazanova A."/>
            <person name="Kuznetsova I."/>
            <person name="Belimov A."/>
            <person name="Yakubov V."/>
            <person name="Chirak E."/>
            <person name="Afonin A."/>
            <person name="Gogolev Y."/>
            <person name="Andronov E."/>
            <person name="Tikhonovich I."/>
        </authorList>
    </citation>
    <scope>NUCLEOTIDE SEQUENCE [LARGE SCALE GENOMIC DNA]</scope>
    <source>
        <strain evidence="3">581</strain>
    </source>
</reference>
<dbReference type="SUPFAM" id="SSF46894">
    <property type="entry name" value="C-terminal effector domain of the bipartite response regulators"/>
    <property type="match status" value="1"/>
</dbReference>
<dbReference type="InterPro" id="IPR016032">
    <property type="entry name" value="Sig_transdc_resp-reg_C-effctor"/>
</dbReference>
<dbReference type="KEGG" id="trb:HB776_17015"/>
<dbReference type="Gene3D" id="1.10.10.10">
    <property type="entry name" value="Winged helix-like DNA-binding domain superfamily/Winged helix DNA-binding domain"/>
    <property type="match status" value="1"/>
</dbReference>
<name>A0A7G6U164_9BRAD</name>
<dbReference type="RefSeq" id="WP_184511652.1">
    <property type="nucleotide sequence ID" value="NZ_CP050292.1"/>
</dbReference>
<sequence>MLNLTQSAALPAAIASLHPCRESIFNISNRASLVRSDADPDKKPDLAGQCDVLHAVLARIGCGQVLLKRGGLLDVSAIGRAILERECGAASGETLYRAVKQLVNRAGAQIPVGSTSWLATSFREGVTRLVSQMINVWTDETSTIILLDLDAHPEPTPEALRRLFGLTAAESQLAVELARGHNLLDISRSRRLSRTTIRSHLASLFVKTQTRRQAELVALLGRVAVLPSHGN</sequence>
<feature type="domain" description="HTH luxR-type" evidence="1">
    <location>
        <begin position="163"/>
        <end position="220"/>
    </location>
</feature>
<evidence type="ECO:0000313" key="2">
    <source>
        <dbReference type="EMBL" id="QND72746.1"/>
    </source>
</evidence>
<gene>
    <name evidence="2" type="ORF">HB776_17015</name>
</gene>
<evidence type="ECO:0000259" key="1">
    <source>
        <dbReference type="SMART" id="SM00421"/>
    </source>
</evidence>
<evidence type="ECO:0000313" key="3">
    <source>
        <dbReference type="Proteomes" id="UP000515291"/>
    </source>
</evidence>
<dbReference type="EMBL" id="CP050292">
    <property type="protein sequence ID" value="QND72746.1"/>
    <property type="molecule type" value="Genomic_DNA"/>
</dbReference>
<organism evidence="2 3">
    <name type="scientific">Tardiphaga robiniae</name>
    <dbReference type="NCBI Taxonomy" id="943830"/>
    <lineage>
        <taxon>Bacteria</taxon>
        <taxon>Pseudomonadati</taxon>
        <taxon>Pseudomonadota</taxon>
        <taxon>Alphaproteobacteria</taxon>
        <taxon>Hyphomicrobiales</taxon>
        <taxon>Nitrobacteraceae</taxon>
        <taxon>Tardiphaga</taxon>
    </lineage>
</organism>
<protein>
    <submittedName>
        <fullName evidence="2">Helix-turn-helix transcriptional regulator</fullName>
    </submittedName>
</protein>
<dbReference type="Proteomes" id="UP000515291">
    <property type="component" value="Chromosome"/>
</dbReference>